<feature type="region of interest" description="Disordered" evidence="7">
    <location>
        <begin position="26"/>
        <end position="50"/>
    </location>
</feature>
<dbReference type="AlphaFoldDB" id="A0A8T0VXG5"/>
<evidence type="ECO:0000313" key="9">
    <source>
        <dbReference type="EMBL" id="KAG2639137.1"/>
    </source>
</evidence>
<evidence type="ECO:0000256" key="1">
    <source>
        <dbReference type="ARBA" id="ARBA00005889"/>
    </source>
</evidence>
<dbReference type="InterPro" id="IPR018289">
    <property type="entry name" value="MULE_transposase_dom"/>
</dbReference>
<evidence type="ECO:0000313" key="10">
    <source>
        <dbReference type="Proteomes" id="UP000823388"/>
    </source>
</evidence>
<evidence type="ECO:0000256" key="5">
    <source>
        <dbReference type="PROSITE-ProRule" id="PRU00325"/>
    </source>
</evidence>
<dbReference type="EMBL" id="CM029040">
    <property type="protein sequence ID" value="KAG2639137.1"/>
    <property type="molecule type" value="Genomic_DNA"/>
</dbReference>
<keyword evidence="4 6" id="KW-0862">Zinc</keyword>
<dbReference type="InterPro" id="IPR004330">
    <property type="entry name" value="FAR1_DNA_bnd_dom"/>
</dbReference>
<evidence type="ECO:0000256" key="3">
    <source>
        <dbReference type="ARBA" id="ARBA00022771"/>
    </source>
</evidence>
<keyword evidence="6" id="KW-0539">Nucleus</keyword>
<evidence type="ECO:0000256" key="2">
    <source>
        <dbReference type="ARBA" id="ARBA00022723"/>
    </source>
</evidence>
<dbReference type="Pfam" id="PF04434">
    <property type="entry name" value="SWIM"/>
    <property type="match status" value="1"/>
</dbReference>
<comment type="similarity">
    <text evidence="1 6">Belongs to the FHY3/FAR1 family.</text>
</comment>
<dbReference type="PANTHER" id="PTHR31669:SF168">
    <property type="entry name" value="PROTEIN FAR1-RELATED SEQUENCE"/>
    <property type="match status" value="1"/>
</dbReference>
<sequence>MFDLPYEARCDLTVAAAIRNRFGEDAGVIHPSEGSRTAEYPAQQRNRQEEQWNLTSLPSVEGEEVAVRSDSSQSNATDINRGSCGASVGCDTTAANPIKLPVRSRRNAARDGPSARVAYSEESALTAALKRGCKADGTAIFYPYEGTTFNSCEEAREFYNLYSWEIGFGIRYGRSNKNRNGYTTRQDIVCSCEGFDRQSNAASVRTGCKAMIRLLRTSDHGWYVSRICDVHNHKLSEGYVEKKQWNSHNSIDHSMKHYIKKLRENNVSIGRVCSILNSSNSNPSQNLRKETIRALCAKLSRENMNDDIGKTLKVLDDMKSRDPHMSVRFKLDDGGTVRSMLWCTGKNKDDYKYFGDAITFDTTYRTNLYSLPFGLFVGVNNHFQSIIFGGVLLTNETSEDFEWAFSNFIELMGNVHPKTMLTDQCAAMAKAIRVVLPNTRHRWCRWHVLKSAKKKLGKVCSKSKKFKREFYDIITNETDKDKFEARWHLLVKNHKLSKSRYMKRLFKHKEKWAKPYFMGVFCAGMTSTQRSESANHMIKQYIQKAAPMHLFVSKFNEFLVDRTFQEGREQHASKMVSRKLRVGVPIEEHAESVYTRAMFEKFYDELFESGRYFIESVHEDGSYFVALSRRPIDEVEKKFHVSLDGDQSIKCSCGLYEHLGMLCRHSLKVLVHLNKHEIPSGNILKRWTKEAVDRNLTQMASILPDDSDEVRKKALLFQTLQIVNGADAIGEERFRAAMDILAGKNLVVEHEHQNSNVASLDGCEKTERPTACPEKTLKGGRPPSSGLQAWLKSARKSKNGGADSRDPLTKDWPAEENPPNKKIKLLRDLV</sequence>
<dbReference type="PANTHER" id="PTHR31669">
    <property type="entry name" value="PROTEIN FAR1-RELATED SEQUENCE 10-RELATED"/>
    <property type="match status" value="1"/>
</dbReference>
<reference evidence="9" key="1">
    <citation type="submission" date="2020-05" db="EMBL/GenBank/DDBJ databases">
        <title>WGS assembly of Panicum virgatum.</title>
        <authorList>
            <person name="Lovell J.T."/>
            <person name="Jenkins J."/>
            <person name="Shu S."/>
            <person name="Juenger T.E."/>
            <person name="Schmutz J."/>
        </authorList>
    </citation>
    <scope>NUCLEOTIDE SEQUENCE</scope>
    <source>
        <strain evidence="9">AP13</strain>
    </source>
</reference>
<feature type="compositionally biased region" description="Basic and acidic residues" evidence="7">
    <location>
        <begin position="803"/>
        <end position="813"/>
    </location>
</feature>
<gene>
    <name evidence="9" type="ORF">PVAP13_2NG633601</name>
</gene>
<dbReference type="PROSITE" id="PS50966">
    <property type="entry name" value="ZF_SWIM"/>
    <property type="match status" value="1"/>
</dbReference>
<evidence type="ECO:0000259" key="8">
    <source>
        <dbReference type="PROSITE" id="PS50966"/>
    </source>
</evidence>
<dbReference type="Pfam" id="PF10551">
    <property type="entry name" value="MULE"/>
    <property type="match status" value="1"/>
</dbReference>
<dbReference type="GO" id="GO:0006355">
    <property type="term" value="P:regulation of DNA-templated transcription"/>
    <property type="evidence" value="ECO:0007669"/>
    <property type="project" value="UniProtKB-UniRule"/>
</dbReference>
<dbReference type="SMART" id="SM00575">
    <property type="entry name" value="ZnF_PMZ"/>
    <property type="match status" value="1"/>
</dbReference>
<keyword evidence="2 6" id="KW-0479">Metal-binding</keyword>
<dbReference type="OrthoDB" id="591056at2759"/>
<evidence type="ECO:0000256" key="4">
    <source>
        <dbReference type="ARBA" id="ARBA00022833"/>
    </source>
</evidence>
<dbReference type="Pfam" id="PF03101">
    <property type="entry name" value="FAR1"/>
    <property type="match status" value="1"/>
</dbReference>
<comment type="caution">
    <text evidence="9">The sequence shown here is derived from an EMBL/GenBank/DDBJ whole genome shotgun (WGS) entry which is preliminary data.</text>
</comment>
<dbReference type="GO" id="GO:0005634">
    <property type="term" value="C:nucleus"/>
    <property type="evidence" value="ECO:0007669"/>
    <property type="project" value="UniProtKB-SubCell"/>
</dbReference>
<dbReference type="InterPro" id="IPR007527">
    <property type="entry name" value="Znf_SWIM"/>
</dbReference>
<feature type="region of interest" description="Disordered" evidence="7">
    <location>
        <begin position="758"/>
        <end position="830"/>
    </location>
</feature>
<organism evidence="9 10">
    <name type="scientific">Panicum virgatum</name>
    <name type="common">Blackwell switchgrass</name>
    <dbReference type="NCBI Taxonomy" id="38727"/>
    <lineage>
        <taxon>Eukaryota</taxon>
        <taxon>Viridiplantae</taxon>
        <taxon>Streptophyta</taxon>
        <taxon>Embryophyta</taxon>
        <taxon>Tracheophyta</taxon>
        <taxon>Spermatophyta</taxon>
        <taxon>Magnoliopsida</taxon>
        <taxon>Liliopsida</taxon>
        <taxon>Poales</taxon>
        <taxon>Poaceae</taxon>
        <taxon>PACMAD clade</taxon>
        <taxon>Panicoideae</taxon>
        <taxon>Panicodae</taxon>
        <taxon>Paniceae</taxon>
        <taxon>Panicinae</taxon>
        <taxon>Panicum</taxon>
        <taxon>Panicum sect. Hiantes</taxon>
    </lineage>
</organism>
<proteinExistence type="inferred from homology"/>
<comment type="function">
    <text evidence="6">Putative transcription activator involved in regulating light control of development.</text>
</comment>
<protein>
    <recommendedName>
        <fullName evidence="6">Protein FAR1-RELATED SEQUENCE</fullName>
    </recommendedName>
</protein>
<name>A0A8T0VXG5_PANVG</name>
<feature type="domain" description="SWIM-type" evidence="8">
    <location>
        <begin position="639"/>
        <end position="674"/>
    </location>
</feature>
<keyword evidence="3 5" id="KW-0863">Zinc-finger</keyword>
<dbReference type="Proteomes" id="UP000823388">
    <property type="component" value="Chromosome 2N"/>
</dbReference>
<dbReference type="GO" id="GO:0008270">
    <property type="term" value="F:zinc ion binding"/>
    <property type="evidence" value="ECO:0007669"/>
    <property type="project" value="UniProtKB-UniRule"/>
</dbReference>
<accession>A0A8T0VXG5</accession>
<dbReference type="InterPro" id="IPR031052">
    <property type="entry name" value="FHY3/FAR1"/>
</dbReference>
<keyword evidence="10" id="KW-1185">Reference proteome</keyword>
<evidence type="ECO:0000256" key="7">
    <source>
        <dbReference type="SAM" id="MobiDB-lite"/>
    </source>
</evidence>
<evidence type="ECO:0000256" key="6">
    <source>
        <dbReference type="RuleBase" id="RU367018"/>
    </source>
</evidence>
<comment type="subcellular location">
    <subcellularLocation>
        <location evidence="6">Nucleus</location>
    </subcellularLocation>
</comment>
<dbReference type="InterPro" id="IPR006564">
    <property type="entry name" value="Znf_PMZ"/>
</dbReference>